<feature type="chain" id="PRO_5040770978" description="Lipoprotein" evidence="1">
    <location>
        <begin position="27"/>
        <end position="177"/>
    </location>
</feature>
<dbReference type="PROSITE" id="PS51257">
    <property type="entry name" value="PROKAR_LIPOPROTEIN"/>
    <property type="match status" value="1"/>
</dbReference>
<dbReference type="AlphaFoldDB" id="A0A9W4DXK0"/>
<evidence type="ECO:0000313" key="3">
    <source>
        <dbReference type="Proteomes" id="UP001152519"/>
    </source>
</evidence>
<organism evidence="2 3">
    <name type="scientific">Actinacidiphila cocklensis</name>
    <dbReference type="NCBI Taxonomy" id="887465"/>
    <lineage>
        <taxon>Bacteria</taxon>
        <taxon>Bacillati</taxon>
        <taxon>Actinomycetota</taxon>
        <taxon>Actinomycetes</taxon>
        <taxon>Kitasatosporales</taxon>
        <taxon>Streptomycetaceae</taxon>
        <taxon>Actinacidiphila</taxon>
    </lineage>
</organism>
<accession>A0A9W4DXK0</accession>
<evidence type="ECO:0000256" key="1">
    <source>
        <dbReference type="SAM" id="SignalP"/>
    </source>
</evidence>
<name>A0A9W4DXK0_9ACTN</name>
<keyword evidence="1" id="KW-0732">Signal</keyword>
<dbReference type="EMBL" id="CAJSLV010000102">
    <property type="protein sequence ID" value="CAG6398303.1"/>
    <property type="molecule type" value="Genomic_DNA"/>
</dbReference>
<comment type="caution">
    <text evidence="2">The sequence shown here is derived from an EMBL/GenBank/DDBJ whole genome shotgun (WGS) entry which is preliminary data.</text>
</comment>
<reference evidence="2" key="1">
    <citation type="submission" date="2021-05" db="EMBL/GenBank/DDBJ databases">
        <authorList>
            <person name="Arsene-Ploetze F."/>
        </authorList>
    </citation>
    <scope>NUCLEOTIDE SEQUENCE</scope>
    <source>
        <strain evidence="2">DSM 42138</strain>
    </source>
</reference>
<evidence type="ECO:0008006" key="4">
    <source>
        <dbReference type="Google" id="ProtNLM"/>
    </source>
</evidence>
<sequence>MRGIRWCAPVLALVPLALLTSCTASDNGTGDKNAPLPRKSRADAQAAAAAFVESLARSAGAPIDAKSIKPEFSDCIGRNDETAQDGRFFLTYRAHSPLVRARQGQAGARVRDDLKKQSAEDISFRDDDSLEPAVLLEGHDPKTHFSIDVSGYRDPDEMHFVVSTPCYLPPGARQQHF</sequence>
<protein>
    <recommendedName>
        <fullName evidence="4">Lipoprotein</fullName>
    </recommendedName>
</protein>
<gene>
    <name evidence="2" type="ORF">SCOCK_690021</name>
</gene>
<evidence type="ECO:0000313" key="2">
    <source>
        <dbReference type="EMBL" id="CAG6398303.1"/>
    </source>
</evidence>
<keyword evidence="3" id="KW-1185">Reference proteome</keyword>
<dbReference type="RefSeq" id="WP_251499521.1">
    <property type="nucleotide sequence ID" value="NZ_CAJSLV010000102.1"/>
</dbReference>
<proteinExistence type="predicted"/>
<dbReference type="Proteomes" id="UP001152519">
    <property type="component" value="Unassembled WGS sequence"/>
</dbReference>
<feature type="signal peptide" evidence="1">
    <location>
        <begin position="1"/>
        <end position="26"/>
    </location>
</feature>